<evidence type="ECO:0000256" key="7">
    <source>
        <dbReference type="ARBA" id="ARBA00023209"/>
    </source>
</evidence>
<evidence type="ECO:0000259" key="12">
    <source>
        <dbReference type="Pfam" id="PF07479"/>
    </source>
</evidence>
<dbReference type="Pfam" id="PF07479">
    <property type="entry name" value="NAD_Gly3P_dh_C"/>
    <property type="match status" value="1"/>
</dbReference>
<dbReference type="Pfam" id="PF01210">
    <property type="entry name" value="NAD_Gly3P_dh_N"/>
    <property type="match status" value="1"/>
</dbReference>
<dbReference type="PANTHER" id="PTHR11728">
    <property type="entry name" value="GLYCEROL-3-PHOSPHATE DEHYDROGENASE"/>
    <property type="match status" value="1"/>
</dbReference>
<keyword evidence="5 9" id="KW-0520">NAD</keyword>
<dbReference type="Gene3D" id="3.40.50.720">
    <property type="entry name" value="NAD(P)-binding Rossmann-like Domain"/>
    <property type="match status" value="1"/>
</dbReference>
<keyword evidence="6" id="KW-0443">Lipid metabolism</keyword>
<evidence type="ECO:0000256" key="9">
    <source>
        <dbReference type="RuleBase" id="RU000437"/>
    </source>
</evidence>
<comment type="catalytic activity">
    <reaction evidence="10">
        <text>sn-glycerol 3-phosphate + NADP(+) = dihydroxyacetone phosphate + NADPH + H(+)</text>
        <dbReference type="Rhea" id="RHEA:11096"/>
        <dbReference type="ChEBI" id="CHEBI:15378"/>
        <dbReference type="ChEBI" id="CHEBI:57597"/>
        <dbReference type="ChEBI" id="CHEBI:57642"/>
        <dbReference type="ChEBI" id="CHEBI:57783"/>
        <dbReference type="ChEBI" id="CHEBI:58349"/>
        <dbReference type="EC" id="1.1.1.94"/>
    </reaction>
</comment>
<feature type="domain" description="Glycerol-3-phosphate dehydrogenase NAD-dependent N-terminal" evidence="11">
    <location>
        <begin position="4"/>
        <end position="163"/>
    </location>
</feature>
<dbReference type="RefSeq" id="WP_186858533.1">
    <property type="nucleotide sequence ID" value="NZ_JACOON010000006.1"/>
</dbReference>
<keyword evidence="7" id="KW-0594">Phospholipid biosynthesis</keyword>
<dbReference type="Gene3D" id="1.10.1040.10">
    <property type="entry name" value="N-(1-d-carboxylethyl)-l-norvaline Dehydrogenase, domain 2"/>
    <property type="match status" value="1"/>
</dbReference>
<name>A0ABR7EIU2_9FIRM</name>
<evidence type="ECO:0000256" key="6">
    <source>
        <dbReference type="ARBA" id="ARBA00023098"/>
    </source>
</evidence>
<dbReference type="EMBL" id="JACOON010000006">
    <property type="protein sequence ID" value="MBC5649093.1"/>
    <property type="molecule type" value="Genomic_DNA"/>
</dbReference>
<dbReference type="PIRSF" id="PIRSF000114">
    <property type="entry name" value="Glycerol-3-P_dh"/>
    <property type="match status" value="1"/>
</dbReference>
<dbReference type="Proteomes" id="UP000606889">
    <property type="component" value="Unassembled WGS sequence"/>
</dbReference>
<accession>A0ABR7EIU2</accession>
<protein>
    <recommendedName>
        <fullName evidence="10">Glycerol-3-phosphate dehydrogenase</fullName>
        <ecNumber evidence="10">1.1.1.94</ecNumber>
    </recommendedName>
</protein>
<keyword evidence="4 9" id="KW-0560">Oxidoreductase</keyword>
<dbReference type="PANTHER" id="PTHR11728:SF1">
    <property type="entry name" value="GLYCEROL-3-PHOSPHATE DEHYDROGENASE [NAD(+)] 2, CHLOROPLASTIC"/>
    <property type="match status" value="1"/>
</dbReference>
<comment type="similarity">
    <text evidence="1 9">Belongs to the NAD-dependent glycerol-3-phosphate dehydrogenase family.</text>
</comment>
<organism evidence="13 14">
    <name type="scientific">Christensenella tenuis</name>
    <dbReference type="NCBI Taxonomy" id="2763033"/>
    <lineage>
        <taxon>Bacteria</taxon>
        <taxon>Bacillati</taxon>
        <taxon>Bacillota</taxon>
        <taxon>Clostridia</taxon>
        <taxon>Christensenellales</taxon>
        <taxon>Christensenellaceae</taxon>
        <taxon>Christensenella</taxon>
    </lineage>
</organism>
<dbReference type="InterPro" id="IPR008927">
    <property type="entry name" value="6-PGluconate_DH-like_C_sf"/>
</dbReference>
<feature type="domain" description="Glycerol-3-phosphate dehydrogenase NAD-dependent C-terminal" evidence="12">
    <location>
        <begin position="184"/>
        <end position="334"/>
    </location>
</feature>
<dbReference type="SUPFAM" id="SSF48179">
    <property type="entry name" value="6-phosphogluconate dehydrogenase C-terminal domain-like"/>
    <property type="match status" value="1"/>
</dbReference>
<keyword evidence="3" id="KW-0521">NADP</keyword>
<keyword evidence="2" id="KW-0444">Lipid biosynthesis</keyword>
<proteinExistence type="inferred from homology"/>
<evidence type="ECO:0000256" key="4">
    <source>
        <dbReference type="ARBA" id="ARBA00023002"/>
    </source>
</evidence>
<dbReference type="PRINTS" id="PR00077">
    <property type="entry name" value="GPDHDRGNASE"/>
</dbReference>
<dbReference type="InterPro" id="IPR006168">
    <property type="entry name" value="G3P_DH_NAD-dep"/>
</dbReference>
<evidence type="ECO:0000259" key="11">
    <source>
        <dbReference type="Pfam" id="PF01210"/>
    </source>
</evidence>
<evidence type="ECO:0000256" key="1">
    <source>
        <dbReference type="ARBA" id="ARBA00011009"/>
    </source>
</evidence>
<dbReference type="InterPro" id="IPR036291">
    <property type="entry name" value="NAD(P)-bd_dom_sf"/>
</dbReference>
<keyword evidence="8" id="KW-1208">Phospholipid metabolism</keyword>
<comment type="caution">
    <text evidence="13">The sequence shown here is derived from an EMBL/GenBank/DDBJ whole genome shotgun (WGS) entry which is preliminary data.</text>
</comment>
<dbReference type="InterPro" id="IPR011128">
    <property type="entry name" value="G3P_DH_NAD-dep_N"/>
</dbReference>
<evidence type="ECO:0000313" key="13">
    <source>
        <dbReference type="EMBL" id="MBC5649093.1"/>
    </source>
</evidence>
<dbReference type="InterPro" id="IPR006109">
    <property type="entry name" value="G3P_DH_NAD-dep_C"/>
</dbReference>
<evidence type="ECO:0000313" key="14">
    <source>
        <dbReference type="Proteomes" id="UP000606889"/>
    </source>
</evidence>
<evidence type="ECO:0000256" key="5">
    <source>
        <dbReference type="ARBA" id="ARBA00023027"/>
    </source>
</evidence>
<keyword evidence="14" id="KW-1185">Reference proteome</keyword>
<evidence type="ECO:0000256" key="2">
    <source>
        <dbReference type="ARBA" id="ARBA00022516"/>
    </source>
</evidence>
<reference evidence="13 14" key="1">
    <citation type="submission" date="2020-08" db="EMBL/GenBank/DDBJ databases">
        <title>Genome public.</title>
        <authorList>
            <person name="Liu C."/>
            <person name="Sun Q."/>
        </authorList>
    </citation>
    <scope>NUCLEOTIDE SEQUENCE [LARGE SCALE GENOMIC DNA]</scope>
    <source>
        <strain evidence="13 14">NSJ-35</strain>
    </source>
</reference>
<dbReference type="EC" id="1.1.1.94" evidence="10"/>
<gene>
    <name evidence="13" type="ORF">H8S18_12155</name>
</gene>
<evidence type="ECO:0000256" key="3">
    <source>
        <dbReference type="ARBA" id="ARBA00022857"/>
    </source>
</evidence>
<evidence type="ECO:0000256" key="10">
    <source>
        <dbReference type="RuleBase" id="RU000439"/>
    </source>
</evidence>
<dbReference type="InterPro" id="IPR013328">
    <property type="entry name" value="6PGD_dom2"/>
</dbReference>
<evidence type="ECO:0000256" key="8">
    <source>
        <dbReference type="ARBA" id="ARBA00023264"/>
    </source>
</evidence>
<sequence>MSIITIVGAGMMGSAIGFPASGNGHEIRLVGTPLDREIIEHARKTGEHLTLKRRLPGSYRYYQIEELEEALLGADLLVSGVSSFGVDWFLAEILPVIPETLPVLAVTKGMQDTEEGKLIPYPHLYAQKLNRKLSLNAVGGPCTSYELADHDPTEVCFCGEDMETLRKIKALFEAPYYHISLSTDVVGVECAVAMKNAYALAVSLAVGLAERREGVPGKEHYNSQAALFGQSVREMRKLLKLVGGGDDNIVLGAGDLYVTVFGGRTRKIGVLLGRGMRFEDAMAELEGITLESIVIATRTARAVRKLIAGGKATAADFPLMLHVDDIINNGKDVNIPWGSFEVETQL</sequence>
<dbReference type="SUPFAM" id="SSF51735">
    <property type="entry name" value="NAD(P)-binding Rossmann-fold domains"/>
    <property type="match status" value="1"/>
</dbReference>